<keyword evidence="1" id="KW-0812">Transmembrane</keyword>
<proteinExistence type="predicted"/>
<dbReference type="AlphaFoldDB" id="A0AAD6XGD1"/>
<dbReference type="EMBL" id="JARJCN010000132">
    <property type="protein sequence ID" value="KAJ7070323.1"/>
    <property type="molecule type" value="Genomic_DNA"/>
</dbReference>
<keyword evidence="1" id="KW-0472">Membrane</keyword>
<evidence type="ECO:0000313" key="3">
    <source>
        <dbReference type="Proteomes" id="UP001222325"/>
    </source>
</evidence>
<sequence length="71" mass="7779">MPAASFLFSVSLSLSAVKDARTPLGEPLHSLRTLPGAFQTKNHRPRRPVAALSFWACVVVRGLWAVLIRPL</sequence>
<keyword evidence="3" id="KW-1185">Reference proteome</keyword>
<accession>A0AAD6XGD1</accession>
<name>A0AAD6XGD1_9AGAR</name>
<evidence type="ECO:0000256" key="1">
    <source>
        <dbReference type="SAM" id="Phobius"/>
    </source>
</evidence>
<protein>
    <submittedName>
        <fullName evidence="2">Uncharacterized protein</fullName>
    </submittedName>
</protein>
<comment type="caution">
    <text evidence="2">The sequence shown here is derived from an EMBL/GenBank/DDBJ whole genome shotgun (WGS) entry which is preliminary data.</text>
</comment>
<reference evidence="2" key="1">
    <citation type="submission" date="2023-03" db="EMBL/GenBank/DDBJ databases">
        <title>Massive genome expansion in bonnet fungi (Mycena s.s.) driven by repeated elements and novel gene families across ecological guilds.</title>
        <authorList>
            <consortium name="Lawrence Berkeley National Laboratory"/>
            <person name="Harder C.B."/>
            <person name="Miyauchi S."/>
            <person name="Viragh M."/>
            <person name="Kuo A."/>
            <person name="Thoen E."/>
            <person name="Andreopoulos B."/>
            <person name="Lu D."/>
            <person name="Skrede I."/>
            <person name="Drula E."/>
            <person name="Henrissat B."/>
            <person name="Morin E."/>
            <person name="Kohler A."/>
            <person name="Barry K."/>
            <person name="LaButti K."/>
            <person name="Morin E."/>
            <person name="Salamov A."/>
            <person name="Lipzen A."/>
            <person name="Mereny Z."/>
            <person name="Hegedus B."/>
            <person name="Baldrian P."/>
            <person name="Stursova M."/>
            <person name="Weitz H."/>
            <person name="Taylor A."/>
            <person name="Grigoriev I.V."/>
            <person name="Nagy L.G."/>
            <person name="Martin F."/>
            <person name="Kauserud H."/>
        </authorList>
    </citation>
    <scope>NUCLEOTIDE SEQUENCE</scope>
    <source>
        <strain evidence="2">CBHHK173m</strain>
    </source>
</reference>
<keyword evidence="1" id="KW-1133">Transmembrane helix</keyword>
<organism evidence="2 3">
    <name type="scientific">Mycena belliarum</name>
    <dbReference type="NCBI Taxonomy" id="1033014"/>
    <lineage>
        <taxon>Eukaryota</taxon>
        <taxon>Fungi</taxon>
        <taxon>Dikarya</taxon>
        <taxon>Basidiomycota</taxon>
        <taxon>Agaricomycotina</taxon>
        <taxon>Agaricomycetes</taxon>
        <taxon>Agaricomycetidae</taxon>
        <taxon>Agaricales</taxon>
        <taxon>Marasmiineae</taxon>
        <taxon>Mycenaceae</taxon>
        <taxon>Mycena</taxon>
    </lineage>
</organism>
<dbReference type="Proteomes" id="UP001222325">
    <property type="component" value="Unassembled WGS sequence"/>
</dbReference>
<gene>
    <name evidence="2" type="ORF">B0H15DRAFT_870911</name>
</gene>
<feature type="transmembrane region" description="Helical" evidence="1">
    <location>
        <begin position="49"/>
        <end position="68"/>
    </location>
</feature>
<evidence type="ECO:0000313" key="2">
    <source>
        <dbReference type="EMBL" id="KAJ7070323.1"/>
    </source>
</evidence>